<sequence length="498" mass="55137">MAPLALIEQPKRENRKLPTHSLMAMTCGVGGLQVLWSTIFSHGSSYLFSLGISKTQSSLIWAVAPICGSIVQPILGVISDRSRISWGRRRPFILGGVVTTVLAALILAWAGPISTAFCILFDIRDIDGTRAAVTQFTAILSVILLNISIQPLQLGLRSLNIDVCPREQQSIASAWASRFAGIGNIFGYVLGSLPLPWISSDYEAIRFRYMVQCTIVALIVTSFISCYYTEEENPKLSEYDPEVERPVYRIFQYMIEGFSKTSQRVRRVYLIQFFSWFGWFGFLFYSTSCISQLYVEEQAKNNVTISSTLKDHGMRVGAMANLMFAIVALATNIVLPRLSTSAKSMTSRTKNHDWETCHIFSQLPFIWGFGQLVYVICVLSMVMVSSSTTGTFMVAIAGLSWGITQWVPFAIIGEEAARHQINDGSIQREDGGVWSVVQGGRIMGMHNAAISIPQIIAALFSSAIFWIAQKLGRENAIVWVIGWSGLPGAIAAWLAFIM</sequence>
<organism evidence="7 8">
    <name type="scientific">Corynespora cassiicola Philippines</name>
    <dbReference type="NCBI Taxonomy" id="1448308"/>
    <lineage>
        <taxon>Eukaryota</taxon>
        <taxon>Fungi</taxon>
        <taxon>Dikarya</taxon>
        <taxon>Ascomycota</taxon>
        <taxon>Pezizomycotina</taxon>
        <taxon>Dothideomycetes</taxon>
        <taxon>Pleosporomycetidae</taxon>
        <taxon>Pleosporales</taxon>
        <taxon>Corynesporascaceae</taxon>
        <taxon>Corynespora</taxon>
    </lineage>
</organism>
<keyword evidence="5 6" id="KW-0472">Membrane</keyword>
<feature type="transmembrane region" description="Helical" evidence="6">
    <location>
        <begin position="448"/>
        <end position="469"/>
    </location>
</feature>
<comment type="subcellular location">
    <subcellularLocation>
        <location evidence="1">Membrane</location>
        <topology evidence="1">Multi-pass membrane protein</topology>
    </subcellularLocation>
</comment>
<dbReference type="SUPFAM" id="SSF103473">
    <property type="entry name" value="MFS general substrate transporter"/>
    <property type="match status" value="1"/>
</dbReference>
<feature type="transmembrane region" description="Helical" evidence="6">
    <location>
        <begin position="131"/>
        <end position="149"/>
    </location>
</feature>
<feature type="transmembrane region" description="Helical" evidence="6">
    <location>
        <begin position="209"/>
        <end position="228"/>
    </location>
</feature>
<feature type="transmembrane region" description="Helical" evidence="6">
    <location>
        <begin position="21"/>
        <end position="39"/>
    </location>
</feature>
<keyword evidence="2" id="KW-0813">Transport</keyword>
<protein>
    <submittedName>
        <fullName evidence="7">Putative sucrose transport protein</fullName>
    </submittedName>
</protein>
<evidence type="ECO:0000313" key="8">
    <source>
        <dbReference type="Proteomes" id="UP000240883"/>
    </source>
</evidence>
<proteinExistence type="predicted"/>
<dbReference type="OrthoDB" id="28755at2759"/>
<dbReference type="Proteomes" id="UP000240883">
    <property type="component" value="Unassembled WGS sequence"/>
</dbReference>
<dbReference type="Pfam" id="PF07690">
    <property type="entry name" value="MFS_1"/>
    <property type="match status" value="1"/>
</dbReference>
<evidence type="ECO:0000256" key="3">
    <source>
        <dbReference type="ARBA" id="ARBA00022692"/>
    </source>
</evidence>
<evidence type="ECO:0000256" key="1">
    <source>
        <dbReference type="ARBA" id="ARBA00004141"/>
    </source>
</evidence>
<evidence type="ECO:0000256" key="5">
    <source>
        <dbReference type="ARBA" id="ARBA00023136"/>
    </source>
</evidence>
<dbReference type="Gene3D" id="1.20.1250.20">
    <property type="entry name" value="MFS general substrate transporter like domains"/>
    <property type="match status" value="1"/>
</dbReference>
<dbReference type="GO" id="GO:0005886">
    <property type="term" value="C:plasma membrane"/>
    <property type="evidence" value="ECO:0007669"/>
    <property type="project" value="TreeGrafter"/>
</dbReference>
<feature type="transmembrane region" description="Helical" evidence="6">
    <location>
        <begin position="268"/>
        <end position="295"/>
    </location>
</feature>
<name>A0A2T2NGP6_CORCC</name>
<feature type="transmembrane region" description="Helical" evidence="6">
    <location>
        <begin position="59"/>
        <end position="79"/>
    </location>
</feature>
<dbReference type="InterPro" id="IPR036259">
    <property type="entry name" value="MFS_trans_sf"/>
</dbReference>
<accession>A0A2T2NGP6</accession>
<feature type="transmembrane region" description="Helical" evidence="6">
    <location>
        <begin position="359"/>
        <end position="384"/>
    </location>
</feature>
<evidence type="ECO:0000256" key="4">
    <source>
        <dbReference type="ARBA" id="ARBA00022989"/>
    </source>
</evidence>
<evidence type="ECO:0000313" key="7">
    <source>
        <dbReference type="EMBL" id="PSN64611.1"/>
    </source>
</evidence>
<feature type="transmembrane region" description="Helical" evidence="6">
    <location>
        <begin position="390"/>
        <end position="412"/>
    </location>
</feature>
<feature type="transmembrane region" description="Helical" evidence="6">
    <location>
        <begin position="170"/>
        <end position="189"/>
    </location>
</feature>
<keyword evidence="3 6" id="KW-0812">Transmembrane</keyword>
<keyword evidence="4 6" id="KW-1133">Transmembrane helix</keyword>
<keyword evidence="8" id="KW-1185">Reference proteome</keyword>
<gene>
    <name evidence="7" type="ORF">BS50DRAFT_498896</name>
</gene>
<feature type="transmembrane region" description="Helical" evidence="6">
    <location>
        <begin position="315"/>
        <end position="338"/>
    </location>
</feature>
<reference evidence="7 8" key="1">
    <citation type="journal article" date="2018" name="Front. Microbiol.">
        <title>Genome-Wide Analysis of Corynespora cassiicola Leaf Fall Disease Putative Effectors.</title>
        <authorList>
            <person name="Lopez D."/>
            <person name="Ribeiro S."/>
            <person name="Label P."/>
            <person name="Fumanal B."/>
            <person name="Venisse J.S."/>
            <person name="Kohler A."/>
            <person name="de Oliveira R.R."/>
            <person name="Labutti K."/>
            <person name="Lipzen A."/>
            <person name="Lail K."/>
            <person name="Bauer D."/>
            <person name="Ohm R.A."/>
            <person name="Barry K.W."/>
            <person name="Spatafora J."/>
            <person name="Grigoriev I.V."/>
            <person name="Martin F.M."/>
            <person name="Pujade-Renaud V."/>
        </authorList>
    </citation>
    <scope>NUCLEOTIDE SEQUENCE [LARGE SCALE GENOMIC DNA]</scope>
    <source>
        <strain evidence="7 8">Philippines</strain>
    </source>
</reference>
<feature type="transmembrane region" description="Helical" evidence="6">
    <location>
        <begin position="475"/>
        <end position="497"/>
    </location>
</feature>
<evidence type="ECO:0000256" key="6">
    <source>
        <dbReference type="SAM" id="Phobius"/>
    </source>
</evidence>
<dbReference type="EMBL" id="KZ678138">
    <property type="protein sequence ID" value="PSN64611.1"/>
    <property type="molecule type" value="Genomic_DNA"/>
</dbReference>
<dbReference type="PANTHER" id="PTHR19432">
    <property type="entry name" value="SUGAR TRANSPORTER"/>
    <property type="match status" value="1"/>
</dbReference>
<dbReference type="STRING" id="1448308.A0A2T2NGP6"/>
<evidence type="ECO:0000256" key="2">
    <source>
        <dbReference type="ARBA" id="ARBA00022448"/>
    </source>
</evidence>
<dbReference type="AlphaFoldDB" id="A0A2T2NGP6"/>
<feature type="transmembrane region" description="Helical" evidence="6">
    <location>
        <begin position="91"/>
        <end position="111"/>
    </location>
</feature>
<dbReference type="InterPro" id="IPR011701">
    <property type="entry name" value="MFS"/>
</dbReference>
<dbReference type="PANTHER" id="PTHR19432:SF35">
    <property type="entry name" value="SOLUTE CARRIER FAMILY 45 MEMBER 3 ISOFORM X1"/>
    <property type="match status" value="1"/>
</dbReference>
<dbReference type="GO" id="GO:0008506">
    <property type="term" value="F:sucrose:proton symporter activity"/>
    <property type="evidence" value="ECO:0007669"/>
    <property type="project" value="TreeGrafter"/>
</dbReference>